<dbReference type="GO" id="GO:0051205">
    <property type="term" value="P:protein insertion into membrane"/>
    <property type="evidence" value="ECO:0007669"/>
    <property type="project" value="TreeGrafter"/>
</dbReference>
<organism evidence="6 7">
    <name type="scientific">Tistlia consotensis USBA 355</name>
    <dbReference type="NCBI Taxonomy" id="560819"/>
    <lineage>
        <taxon>Bacteria</taxon>
        <taxon>Pseudomonadati</taxon>
        <taxon>Pseudomonadota</taxon>
        <taxon>Alphaproteobacteria</taxon>
        <taxon>Rhodospirillales</taxon>
        <taxon>Rhodovibrionaceae</taxon>
        <taxon>Tistlia</taxon>
    </lineage>
</organism>
<sequence length="158" mass="17123">MNTTARHLTALLLITPLVAGSLAGCAARVAVRGNLPDPEQVAAVLPGQSSRQDVQRILGSPSTLSTFQANTWYYIGERTEQIAFFRPDVIDRSVLVITFKDDGTVDDTKLYTVEDGQEIAMVDRTTPTEGNELTIWQQLIGNIGRFGSDSGIKKPGST</sequence>
<dbReference type="RefSeq" id="WP_085124019.1">
    <property type="nucleotide sequence ID" value="NZ_FWZX01000015.1"/>
</dbReference>
<evidence type="ECO:0000256" key="4">
    <source>
        <dbReference type="SAM" id="SignalP"/>
    </source>
</evidence>
<dbReference type="GO" id="GO:0030674">
    <property type="term" value="F:protein-macromolecule adaptor activity"/>
    <property type="evidence" value="ECO:0007669"/>
    <property type="project" value="TreeGrafter"/>
</dbReference>
<feature type="domain" description="Outer membrane protein assembly factor BamE" evidence="5">
    <location>
        <begin position="33"/>
        <end position="107"/>
    </location>
</feature>
<dbReference type="PANTHER" id="PTHR37482">
    <property type="entry name" value="OUTER MEMBRANE PROTEIN ASSEMBLY FACTOR BAME"/>
    <property type="match status" value="1"/>
</dbReference>
<protein>
    <submittedName>
        <fullName evidence="6">Beta-barrel assembly machine subunit BamE</fullName>
    </submittedName>
</protein>
<evidence type="ECO:0000313" key="6">
    <source>
        <dbReference type="EMBL" id="SMF43354.1"/>
    </source>
</evidence>
<evidence type="ECO:0000256" key="2">
    <source>
        <dbReference type="ARBA" id="ARBA00023136"/>
    </source>
</evidence>
<dbReference type="PROSITE" id="PS51257">
    <property type="entry name" value="PROKAR_LIPOPROTEIN"/>
    <property type="match status" value="1"/>
</dbReference>
<dbReference type="EMBL" id="FWZX01000015">
    <property type="protein sequence ID" value="SMF43354.1"/>
    <property type="molecule type" value="Genomic_DNA"/>
</dbReference>
<keyword evidence="1 4" id="KW-0732">Signal</keyword>
<dbReference type="PANTHER" id="PTHR37482:SF1">
    <property type="entry name" value="OUTER MEMBRANE PROTEIN ASSEMBLY FACTOR BAME"/>
    <property type="match status" value="1"/>
</dbReference>
<feature type="signal peptide" evidence="4">
    <location>
        <begin position="1"/>
        <end position="26"/>
    </location>
</feature>
<dbReference type="InterPro" id="IPR026592">
    <property type="entry name" value="BamE"/>
</dbReference>
<proteinExistence type="predicted"/>
<dbReference type="AlphaFoldDB" id="A0A1Y6C9J5"/>
<dbReference type="STRING" id="560819.SAMN05428998_11555"/>
<reference evidence="6 7" key="1">
    <citation type="submission" date="2017-04" db="EMBL/GenBank/DDBJ databases">
        <authorList>
            <person name="Afonso C.L."/>
            <person name="Miller P.J."/>
            <person name="Scott M.A."/>
            <person name="Spackman E."/>
            <person name="Goraichik I."/>
            <person name="Dimitrov K.M."/>
            <person name="Suarez D.L."/>
            <person name="Swayne D.E."/>
        </authorList>
    </citation>
    <scope>NUCLEOTIDE SEQUENCE [LARGE SCALE GENOMIC DNA]</scope>
    <source>
        <strain evidence="6 7">USBA 355</strain>
    </source>
</reference>
<keyword evidence="3" id="KW-0998">Cell outer membrane</keyword>
<evidence type="ECO:0000256" key="1">
    <source>
        <dbReference type="ARBA" id="ARBA00022729"/>
    </source>
</evidence>
<evidence type="ECO:0000256" key="3">
    <source>
        <dbReference type="ARBA" id="ARBA00023237"/>
    </source>
</evidence>
<dbReference type="GO" id="GO:0043165">
    <property type="term" value="P:Gram-negative-bacterium-type cell outer membrane assembly"/>
    <property type="evidence" value="ECO:0007669"/>
    <property type="project" value="TreeGrafter"/>
</dbReference>
<dbReference type="Proteomes" id="UP000192917">
    <property type="component" value="Unassembled WGS sequence"/>
</dbReference>
<evidence type="ECO:0000313" key="7">
    <source>
        <dbReference type="Proteomes" id="UP000192917"/>
    </source>
</evidence>
<dbReference type="InterPro" id="IPR007450">
    <property type="entry name" value="BamE_dom"/>
</dbReference>
<dbReference type="Gene3D" id="3.30.1450.10">
    <property type="match status" value="1"/>
</dbReference>
<dbReference type="InterPro" id="IPR037873">
    <property type="entry name" value="BamE-like"/>
</dbReference>
<gene>
    <name evidence="6" type="ORF">SAMN05428998_11555</name>
</gene>
<keyword evidence="2" id="KW-0472">Membrane</keyword>
<feature type="chain" id="PRO_5012554436" evidence="4">
    <location>
        <begin position="27"/>
        <end position="158"/>
    </location>
</feature>
<name>A0A1Y6C9J5_9PROT</name>
<dbReference type="Pfam" id="PF04355">
    <property type="entry name" value="BamE"/>
    <property type="match status" value="1"/>
</dbReference>
<dbReference type="GO" id="GO:1990063">
    <property type="term" value="C:Bam protein complex"/>
    <property type="evidence" value="ECO:0007669"/>
    <property type="project" value="TreeGrafter"/>
</dbReference>
<accession>A0A1Y6C9J5</accession>
<evidence type="ECO:0000259" key="5">
    <source>
        <dbReference type="Pfam" id="PF04355"/>
    </source>
</evidence>
<keyword evidence="7" id="KW-1185">Reference proteome</keyword>